<accession>A0ABD0KVY6</accession>
<sequence length="115" mass="12330">MDGVSCTGKDSGHKNKEVKLAHGLPRFLRHDSVSQIGCCRTAGMIPTAIKLPLHPLGVRVVFLKLSDFSSAGVFLWESQAAKVVEEKAKESLEKGLSEQIVNSALVAANQAQAFV</sequence>
<proteinExistence type="predicted"/>
<evidence type="ECO:0000313" key="2">
    <source>
        <dbReference type="Proteomes" id="UP001519460"/>
    </source>
</evidence>
<dbReference type="Proteomes" id="UP001519460">
    <property type="component" value="Unassembled WGS sequence"/>
</dbReference>
<name>A0ABD0KVY6_9CAEN</name>
<organism evidence="1 2">
    <name type="scientific">Batillaria attramentaria</name>
    <dbReference type="NCBI Taxonomy" id="370345"/>
    <lineage>
        <taxon>Eukaryota</taxon>
        <taxon>Metazoa</taxon>
        <taxon>Spiralia</taxon>
        <taxon>Lophotrochozoa</taxon>
        <taxon>Mollusca</taxon>
        <taxon>Gastropoda</taxon>
        <taxon>Caenogastropoda</taxon>
        <taxon>Sorbeoconcha</taxon>
        <taxon>Cerithioidea</taxon>
        <taxon>Batillariidae</taxon>
        <taxon>Batillaria</taxon>
    </lineage>
</organism>
<gene>
    <name evidence="1" type="ORF">BaRGS_00017633</name>
</gene>
<reference evidence="1 2" key="1">
    <citation type="journal article" date="2023" name="Sci. Data">
        <title>Genome assembly of the Korean intertidal mud-creeper Batillaria attramentaria.</title>
        <authorList>
            <person name="Patra A.K."/>
            <person name="Ho P.T."/>
            <person name="Jun S."/>
            <person name="Lee S.J."/>
            <person name="Kim Y."/>
            <person name="Won Y.J."/>
        </authorList>
    </citation>
    <scope>NUCLEOTIDE SEQUENCE [LARGE SCALE GENOMIC DNA]</scope>
    <source>
        <strain evidence="1">Wonlab-2016</strain>
    </source>
</reference>
<dbReference type="EMBL" id="JACVVK020000118">
    <property type="protein sequence ID" value="KAK7491196.1"/>
    <property type="molecule type" value="Genomic_DNA"/>
</dbReference>
<comment type="caution">
    <text evidence="1">The sequence shown here is derived from an EMBL/GenBank/DDBJ whole genome shotgun (WGS) entry which is preliminary data.</text>
</comment>
<evidence type="ECO:0000313" key="1">
    <source>
        <dbReference type="EMBL" id="KAK7491196.1"/>
    </source>
</evidence>
<keyword evidence="2" id="KW-1185">Reference proteome</keyword>
<dbReference type="AlphaFoldDB" id="A0ABD0KVY6"/>
<protein>
    <submittedName>
        <fullName evidence="1">Uncharacterized protein</fullName>
    </submittedName>
</protein>